<evidence type="ECO:0000259" key="13">
    <source>
        <dbReference type="PROSITE" id="PS51027"/>
    </source>
</evidence>
<dbReference type="GO" id="GO:0004190">
    <property type="term" value="F:aspartic-type endopeptidase activity"/>
    <property type="evidence" value="ECO:0007669"/>
    <property type="project" value="InterPro"/>
</dbReference>
<evidence type="ECO:0000256" key="11">
    <source>
        <dbReference type="SAM" id="MobiDB-lite"/>
    </source>
</evidence>
<dbReference type="Gene3D" id="2.30.30.10">
    <property type="entry name" value="Integrase, C-terminal domain superfamily, retroviral"/>
    <property type="match status" value="1"/>
</dbReference>
<dbReference type="InterPro" id="IPR001995">
    <property type="entry name" value="Peptidase_A2_cat"/>
</dbReference>
<evidence type="ECO:0000259" key="12">
    <source>
        <dbReference type="PROSITE" id="PS50175"/>
    </source>
</evidence>
<dbReference type="STRING" id="333673.A0A3M0K7X0"/>
<dbReference type="InterPro" id="IPR021109">
    <property type="entry name" value="Peptidase_aspartic_dom_sf"/>
</dbReference>
<organism evidence="14 15">
    <name type="scientific">Hirundo rustica rustica</name>
    <dbReference type="NCBI Taxonomy" id="333673"/>
    <lineage>
        <taxon>Eukaryota</taxon>
        <taxon>Metazoa</taxon>
        <taxon>Chordata</taxon>
        <taxon>Craniata</taxon>
        <taxon>Vertebrata</taxon>
        <taxon>Euteleostomi</taxon>
        <taxon>Archelosauria</taxon>
        <taxon>Archosauria</taxon>
        <taxon>Dinosauria</taxon>
        <taxon>Saurischia</taxon>
        <taxon>Theropoda</taxon>
        <taxon>Coelurosauria</taxon>
        <taxon>Aves</taxon>
        <taxon>Neognathae</taxon>
        <taxon>Neoaves</taxon>
        <taxon>Telluraves</taxon>
        <taxon>Australaves</taxon>
        <taxon>Passeriformes</taxon>
        <taxon>Sylvioidea</taxon>
        <taxon>Hirundinidae</taxon>
        <taxon>Hirundo</taxon>
    </lineage>
</organism>
<keyword evidence="8" id="KW-0695">RNA-directed DNA polymerase</keyword>
<dbReference type="Pfam" id="PF00552">
    <property type="entry name" value="IN_DBD_C"/>
    <property type="match status" value="1"/>
</dbReference>
<accession>A0A3M0K7X0</accession>
<proteinExistence type="predicted"/>
<evidence type="ECO:0000256" key="2">
    <source>
        <dbReference type="ARBA" id="ARBA00022695"/>
    </source>
</evidence>
<dbReference type="GO" id="GO:0015074">
    <property type="term" value="P:DNA integration"/>
    <property type="evidence" value="ECO:0007669"/>
    <property type="project" value="UniProtKB-KW"/>
</dbReference>
<dbReference type="GO" id="GO:0003677">
    <property type="term" value="F:DNA binding"/>
    <property type="evidence" value="ECO:0007669"/>
    <property type="project" value="UniProtKB-KW"/>
</dbReference>
<evidence type="ECO:0000256" key="3">
    <source>
        <dbReference type="ARBA" id="ARBA00022722"/>
    </source>
</evidence>
<dbReference type="GO" id="GO:0006508">
    <property type="term" value="P:proteolysis"/>
    <property type="evidence" value="ECO:0007669"/>
    <property type="project" value="InterPro"/>
</dbReference>
<name>A0A3M0K7X0_HIRRU</name>
<feature type="DNA-binding region" description="Integrase-type" evidence="10">
    <location>
        <begin position="162"/>
        <end position="209"/>
    </location>
</feature>
<dbReference type="GO" id="GO:0035613">
    <property type="term" value="F:RNA stem-loop binding"/>
    <property type="evidence" value="ECO:0007669"/>
    <property type="project" value="TreeGrafter"/>
</dbReference>
<dbReference type="PROSITE" id="PS50175">
    <property type="entry name" value="ASP_PROT_RETROV"/>
    <property type="match status" value="1"/>
</dbReference>
<reference evidence="14 15" key="1">
    <citation type="submission" date="2018-07" db="EMBL/GenBank/DDBJ databases">
        <title>A high quality draft genome assembly of the barn swallow (H. rustica rustica).</title>
        <authorList>
            <person name="Formenti G."/>
            <person name="Chiara M."/>
            <person name="Poveda L."/>
            <person name="Francoijs K.-J."/>
            <person name="Bonisoli-Alquati A."/>
            <person name="Canova L."/>
            <person name="Gianfranceschi L."/>
            <person name="Horner D.S."/>
            <person name="Saino N."/>
        </authorList>
    </citation>
    <scope>NUCLEOTIDE SEQUENCE [LARGE SCALE GENOMIC DNA]</scope>
    <source>
        <strain evidence="14">Chelidonia</strain>
        <tissue evidence="14">Blood</tissue>
    </source>
</reference>
<evidence type="ECO:0000256" key="5">
    <source>
        <dbReference type="ARBA" id="ARBA00022759"/>
    </source>
</evidence>
<evidence type="ECO:0000313" key="14">
    <source>
        <dbReference type="EMBL" id="RMC03217.1"/>
    </source>
</evidence>
<dbReference type="SUPFAM" id="SSF50122">
    <property type="entry name" value="DNA-binding domain of retroviral integrase"/>
    <property type="match status" value="1"/>
</dbReference>
<evidence type="ECO:0000256" key="1">
    <source>
        <dbReference type="ARBA" id="ARBA00022679"/>
    </source>
</evidence>
<keyword evidence="6" id="KW-0378">Hydrolase</keyword>
<dbReference type="InterPro" id="IPR001037">
    <property type="entry name" value="Integrase_C_retrovir"/>
</dbReference>
<evidence type="ECO:0000256" key="8">
    <source>
        <dbReference type="ARBA" id="ARBA00022918"/>
    </source>
</evidence>
<keyword evidence="5" id="KW-0255">Endonuclease</keyword>
<evidence type="ECO:0000256" key="10">
    <source>
        <dbReference type="PROSITE-ProRule" id="PRU00506"/>
    </source>
</evidence>
<keyword evidence="7" id="KW-0229">DNA integration</keyword>
<evidence type="ECO:0000256" key="6">
    <source>
        <dbReference type="ARBA" id="ARBA00022801"/>
    </source>
</evidence>
<dbReference type="GO" id="GO:0046872">
    <property type="term" value="F:metal ion binding"/>
    <property type="evidence" value="ECO:0007669"/>
    <property type="project" value="UniProtKB-KW"/>
</dbReference>
<gene>
    <name evidence="14" type="ORF">DUI87_20411</name>
</gene>
<evidence type="ECO:0000256" key="7">
    <source>
        <dbReference type="ARBA" id="ARBA00022908"/>
    </source>
</evidence>
<dbReference type="AlphaFoldDB" id="A0A3M0K7X0"/>
<feature type="domain" description="Peptidase A2" evidence="12">
    <location>
        <begin position="81"/>
        <end position="114"/>
    </location>
</feature>
<comment type="caution">
    <text evidence="14">The sequence shown here is derived from an EMBL/GenBank/DDBJ whole genome shotgun (WGS) entry which is preliminary data.</text>
</comment>
<keyword evidence="9" id="KW-0238">DNA-binding</keyword>
<dbReference type="InterPro" id="IPR036862">
    <property type="entry name" value="Integrase_C_dom_sf_retrovir"/>
</dbReference>
<dbReference type="PANTHER" id="PTHR41694:SF3">
    <property type="entry name" value="RNA-DIRECTED DNA POLYMERASE-RELATED"/>
    <property type="match status" value="1"/>
</dbReference>
<keyword evidence="15" id="KW-1185">Reference proteome</keyword>
<keyword evidence="4" id="KW-0479">Metal-binding</keyword>
<dbReference type="Proteomes" id="UP000269221">
    <property type="component" value="Unassembled WGS sequence"/>
</dbReference>
<dbReference type="Gene3D" id="2.40.70.10">
    <property type="entry name" value="Acid Proteases"/>
    <property type="match status" value="1"/>
</dbReference>
<sequence>METETALMTIKGNMPKFILLLRCPQPPFYLAKGQIISQAIPTPVGVPVDDKTPNFYWAEVVGKDKPIMGCNLTRGTDHLHVEGLLDTGSYVTVTSEKMWPSHWELQPIAGKPQGEMAAQAKQHLVQALSVLGIPKKIKSGNGPAYKSKECLDSNQFKSSQHPPVLIRDPETWEIKGPYELVTWGHGYACVSTPSGPRWIPQKWVKPFVPKNPAPAEDDEKQAAVASKRRRYQKKEQTLPKI</sequence>
<keyword evidence="1" id="KW-0808">Transferase</keyword>
<evidence type="ECO:0000256" key="9">
    <source>
        <dbReference type="ARBA" id="ARBA00023125"/>
    </source>
</evidence>
<dbReference type="SUPFAM" id="SSF50630">
    <property type="entry name" value="Acid proteases"/>
    <property type="match status" value="1"/>
</dbReference>
<dbReference type="PANTHER" id="PTHR41694">
    <property type="entry name" value="ENDOGENOUS RETROVIRUS GROUP K MEMBER POL PROTEIN"/>
    <property type="match status" value="1"/>
</dbReference>
<keyword evidence="2" id="KW-0548">Nucleotidyltransferase</keyword>
<evidence type="ECO:0000256" key="4">
    <source>
        <dbReference type="ARBA" id="ARBA00022723"/>
    </source>
</evidence>
<protein>
    <recommendedName>
        <fullName evidence="16">Integrase-type domain-containing protein</fullName>
    </recommendedName>
</protein>
<feature type="domain" description="Integrase-type" evidence="13">
    <location>
        <begin position="162"/>
        <end position="209"/>
    </location>
</feature>
<feature type="region of interest" description="Disordered" evidence="11">
    <location>
        <begin position="208"/>
        <end position="241"/>
    </location>
</feature>
<dbReference type="GO" id="GO:0003964">
    <property type="term" value="F:RNA-directed DNA polymerase activity"/>
    <property type="evidence" value="ECO:0007669"/>
    <property type="project" value="UniProtKB-KW"/>
</dbReference>
<evidence type="ECO:0000313" key="15">
    <source>
        <dbReference type="Proteomes" id="UP000269221"/>
    </source>
</evidence>
<dbReference type="PROSITE" id="PS51027">
    <property type="entry name" value="INTEGRASE_DBD"/>
    <property type="match status" value="1"/>
</dbReference>
<evidence type="ECO:0008006" key="16">
    <source>
        <dbReference type="Google" id="ProtNLM"/>
    </source>
</evidence>
<dbReference type="GO" id="GO:0004519">
    <property type="term" value="F:endonuclease activity"/>
    <property type="evidence" value="ECO:0007669"/>
    <property type="project" value="UniProtKB-KW"/>
</dbReference>
<keyword evidence="3" id="KW-0540">Nuclease</keyword>
<dbReference type="EMBL" id="QRBI01000131">
    <property type="protein sequence ID" value="RMC03217.1"/>
    <property type="molecule type" value="Genomic_DNA"/>
</dbReference>